<dbReference type="Proteomes" id="UP000265566">
    <property type="component" value="Chromosome 4"/>
</dbReference>
<dbReference type="Gene3D" id="3.30.1370.10">
    <property type="entry name" value="K Homology domain, type 1"/>
    <property type="match status" value="3"/>
</dbReference>
<feature type="region of interest" description="Disordered" evidence="3">
    <location>
        <begin position="233"/>
        <end position="252"/>
    </location>
</feature>
<sequence length="616" mass="65640">MGSNTEESSFTTFKRNNGHVVFRLLCHASRIGAFIGKSGSVIKSLQQLTGARIRIDDAPVDCPERVIVVIVNLNGDGDVSLNPQEALLKVFERILDVAAAESDGNGVGDRVVSCRLLVNAGQAGGVIGKGGMVVAKIRADTGCRIRVLNDKLPACTKPSDEIIEIQGIASSVKKALVAVAGRLQDCPPLDRTKMMGTRPYEAFQNETSAVPHEGLTDLNMDFRLQRSSAISTSSIRSNGVPSKSHPLSVEDNRVSSLDPEALKQEVTFRILCSGDRIGAVLGKGGSIVKALQNETGANISVGPPVVECEDRLITITALENPESRFSPAQEAVVLVFCRSIECCIEKVVDWRSNKESSVTAQLVVPSNQVGVLLGKGGAIVSEMRKATWTSIRITRNGEVPKCASFNDQVVQISGELPNVRDALYNATRRLRDHIFLIAQNSGGTGPYRRPRDSIPLGLGGQSVVGSNHGPSIHSLSQSMDHLTLSRNSGRSASSGVWAPKVVGGKNSRYTDDAGRRLNPREGDLELASGSNTVIGNAAIITNTTVEIMLPNDIIGSVYGENGSNLDQLRQISGAKVVFHEPRPGTSDRAKIVLSGTPDETQAAQSLLQAYILNGSS</sequence>
<dbReference type="OMA" id="CEERIIR"/>
<dbReference type="InterPro" id="IPR004088">
    <property type="entry name" value="KH_dom_type_1"/>
</dbReference>
<keyword evidence="2" id="KW-0694">RNA-binding</keyword>
<dbReference type="eggNOG" id="KOG2190">
    <property type="taxonomic scope" value="Eukaryota"/>
</dbReference>
<reference evidence="5 8" key="2">
    <citation type="journal article" date="2014" name="BMC Genomics">
        <title>An improved genome release (version Mt4.0) for the model legume Medicago truncatula.</title>
        <authorList>
            <person name="Tang H."/>
            <person name="Krishnakumar V."/>
            <person name="Bidwell S."/>
            <person name="Rosen B."/>
            <person name="Chan A."/>
            <person name="Zhou S."/>
            <person name="Gentzbittel L."/>
            <person name="Childs K.L."/>
            <person name="Yandell M."/>
            <person name="Gundlach H."/>
            <person name="Mayer K.F."/>
            <person name="Schwartz D.C."/>
            <person name="Town C.D."/>
        </authorList>
    </citation>
    <scope>GENOME REANNOTATION</scope>
    <source>
        <strain evidence="7 8">cv. Jemalong A17</strain>
    </source>
</reference>
<dbReference type="EMBL" id="CM001220">
    <property type="protein sequence ID" value="AES90592.1"/>
    <property type="molecule type" value="Genomic_DNA"/>
</dbReference>
<dbReference type="EnsemblPlants" id="AES90592">
    <property type="protein sequence ID" value="AES90592"/>
    <property type="gene ID" value="MTR_4g093650"/>
</dbReference>
<dbReference type="Proteomes" id="UP000002051">
    <property type="component" value="Chromosome 4"/>
</dbReference>
<dbReference type="OrthoDB" id="442947at2759"/>
<evidence type="ECO:0000256" key="1">
    <source>
        <dbReference type="ARBA" id="ARBA00022737"/>
    </source>
</evidence>
<dbReference type="CDD" id="cd22460">
    <property type="entry name" value="KH-I_PEPPER_rpt2_like"/>
    <property type="match status" value="2"/>
</dbReference>
<dbReference type="SUPFAM" id="SSF54791">
    <property type="entry name" value="Eukaryotic type KH-domain (KH-domain type I)"/>
    <property type="match status" value="5"/>
</dbReference>
<evidence type="ECO:0000313" key="6">
    <source>
        <dbReference type="EMBL" id="RHN62658.1"/>
    </source>
</evidence>
<dbReference type="KEGG" id="mtr:11407739"/>
<dbReference type="InterPro" id="IPR004087">
    <property type="entry name" value="KH_dom"/>
</dbReference>
<dbReference type="Pfam" id="PF00013">
    <property type="entry name" value="KH_1"/>
    <property type="match status" value="5"/>
</dbReference>
<keyword evidence="8" id="KW-1185">Reference proteome</keyword>
<reference evidence="6" key="4">
    <citation type="journal article" date="2018" name="Nat. Plants">
        <title>Whole-genome landscape of Medicago truncatula symbiotic genes.</title>
        <authorList>
            <person name="Pecrix Y."/>
            <person name="Gamas P."/>
            <person name="Carrere S."/>
        </authorList>
    </citation>
    <scope>NUCLEOTIDE SEQUENCE</scope>
    <source>
        <tissue evidence="6">Leaves</tissue>
    </source>
</reference>
<dbReference type="InterPro" id="IPR036612">
    <property type="entry name" value="KH_dom_type_1_sf"/>
</dbReference>
<dbReference type="GO" id="GO:0005634">
    <property type="term" value="C:nucleus"/>
    <property type="evidence" value="ECO:0000318"/>
    <property type="project" value="GO_Central"/>
</dbReference>
<dbReference type="PaxDb" id="3880-AES90592"/>
<dbReference type="AlphaFoldDB" id="G7JV44"/>
<feature type="domain" description="K Homology" evidence="4">
    <location>
        <begin position="356"/>
        <end position="435"/>
    </location>
</feature>
<evidence type="ECO:0000256" key="3">
    <source>
        <dbReference type="SAM" id="MobiDB-lite"/>
    </source>
</evidence>
<name>G7JV44_MEDTR</name>
<dbReference type="EMBL" id="PSQE01000004">
    <property type="protein sequence ID" value="RHN62658.1"/>
    <property type="molecule type" value="Genomic_DNA"/>
</dbReference>
<organism evidence="5 8">
    <name type="scientific">Medicago truncatula</name>
    <name type="common">Barrel medic</name>
    <name type="synonym">Medicago tribuloides</name>
    <dbReference type="NCBI Taxonomy" id="3880"/>
    <lineage>
        <taxon>Eukaryota</taxon>
        <taxon>Viridiplantae</taxon>
        <taxon>Streptophyta</taxon>
        <taxon>Embryophyta</taxon>
        <taxon>Tracheophyta</taxon>
        <taxon>Spermatophyta</taxon>
        <taxon>Magnoliopsida</taxon>
        <taxon>eudicotyledons</taxon>
        <taxon>Gunneridae</taxon>
        <taxon>Pentapetalae</taxon>
        <taxon>rosids</taxon>
        <taxon>fabids</taxon>
        <taxon>Fabales</taxon>
        <taxon>Fabaceae</taxon>
        <taxon>Papilionoideae</taxon>
        <taxon>50 kb inversion clade</taxon>
        <taxon>NPAAA clade</taxon>
        <taxon>Hologalegina</taxon>
        <taxon>IRL clade</taxon>
        <taxon>Trifolieae</taxon>
        <taxon>Medicago</taxon>
    </lineage>
</organism>
<evidence type="ECO:0000259" key="4">
    <source>
        <dbReference type="SMART" id="SM00322"/>
    </source>
</evidence>
<reference evidence="5 8" key="1">
    <citation type="journal article" date="2011" name="Nature">
        <title>The Medicago genome provides insight into the evolution of rhizobial symbioses.</title>
        <authorList>
            <person name="Young N.D."/>
            <person name="Debelle F."/>
            <person name="Oldroyd G.E."/>
            <person name="Geurts R."/>
            <person name="Cannon S.B."/>
            <person name="Udvardi M.K."/>
            <person name="Benedito V.A."/>
            <person name="Mayer K.F."/>
            <person name="Gouzy J."/>
            <person name="Schoof H."/>
            <person name="Van de Peer Y."/>
            <person name="Proost S."/>
            <person name="Cook D.R."/>
            <person name="Meyers B.C."/>
            <person name="Spannagl M."/>
            <person name="Cheung F."/>
            <person name="De Mita S."/>
            <person name="Krishnakumar V."/>
            <person name="Gundlach H."/>
            <person name="Zhou S."/>
            <person name="Mudge J."/>
            <person name="Bharti A.K."/>
            <person name="Murray J.D."/>
            <person name="Naoumkina M.A."/>
            <person name="Rosen B."/>
            <person name="Silverstein K.A."/>
            <person name="Tang H."/>
            <person name="Rombauts S."/>
            <person name="Zhao P.X."/>
            <person name="Zhou P."/>
            <person name="Barbe V."/>
            <person name="Bardou P."/>
            <person name="Bechner M."/>
            <person name="Bellec A."/>
            <person name="Berger A."/>
            <person name="Berges H."/>
            <person name="Bidwell S."/>
            <person name="Bisseling T."/>
            <person name="Choisne N."/>
            <person name="Couloux A."/>
            <person name="Denny R."/>
            <person name="Deshpande S."/>
            <person name="Dai X."/>
            <person name="Doyle J.J."/>
            <person name="Dudez A.M."/>
            <person name="Farmer A.D."/>
            <person name="Fouteau S."/>
            <person name="Franken C."/>
            <person name="Gibelin C."/>
            <person name="Gish J."/>
            <person name="Goldstein S."/>
            <person name="Gonzalez A.J."/>
            <person name="Green P.J."/>
            <person name="Hallab A."/>
            <person name="Hartog M."/>
            <person name="Hua A."/>
            <person name="Humphray S.J."/>
            <person name="Jeong D.H."/>
            <person name="Jing Y."/>
            <person name="Jocker A."/>
            <person name="Kenton S.M."/>
            <person name="Kim D.J."/>
            <person name="Klee K."/>
            <person name="Lai H."/>
            <person name="Lang C."/>
            <person name="Lin S."/>
            <person name="Macmil S.L."/>
            <person name="Magdelenat G."/>
            <person name="Matthews L."/>
            <person name="McCorrison J."/>
            <person name="Monaghan E.L."/>
            <person name="Mun J.H."/>
            <person name="Najar F.Z."/>
            <person name="Nicholson C."/>
            <person name="Noirot C."/>
            <person name="O'Bleness M."/>
            <person name="Paule C.R."/>
            <person name="Poulain J."/>
            <person name="Prion F."/>
            <person name="Qin B."/>
            <person name="Qu C."/>
            <person name="Retzel E.F."/>
            <person name="Riddle C."/>
            <person name="Sallet E."/>
            <person name="Samain S."/>
            <person name="Samson N."/>
            <person name="Sanders I."/>
            <person name="Saurat O."/>
            <person name="Scarpelli C."/>
            <person name="Schiex T."/>
            <person name="Segurens B."/>
            <person name="Severin A.J."/>
            <person name="Sherrier D.J."/>
            <person name="Shi R."/>
            <person name="Sims S."/>
            <person name="Singer S.R."/>
            <person name="Sinharoy S."/>
            <person name="Sterck L."/>
            <person name="Viollet A."/>
            <person name="Wang B.B."/>
            <person name="Wang K."/>
            <person name="Wang M."/>
            <person name="Wang X."/>
            <person name="Warfsmann J."/>
            <person name="Weissenbach J."/>
            <person name="White D.D."/>
            <person name="White J.D."/>
            <person name="Wiley G.B."/>
            <person name="Wincker P."/>
            <person name="Xing Y."/>
            <person name="Yang L."/>
            <person name="Yao Z."/>
            <person name="Ying F."/>
            <person name="Zhai J."/>
            <person name="Zhou L."/>
            <person name="Zuber A."/>
            <person name="Denarie J."/>
            <person name="Dixon R.A."/>
            <person name="May G.D."/>
            <person name="Schwartz D.C."/>
            <person name="Rogers J."/>
            <person name="Quetier F."/>
            <person name="Town C.D."/>
            <person name="Roe B.A."/>
        </authorList>
    </citation>
    <scope>NUCLEOTIDE SEQUENCE [LARGE SCALE GENOMIC DNA]</scope>
    <source>
        <strain evidence="5">A17</strain>
        <strain evidence="7 8">cv. Jemalong A17</strain>
    </source>
</reference>
<dbReference type="PROSITE" id="PS50084">
    <property type="entry name" value="KH_TYPE_1"/>
    <property type="match status" value="5"/>
</dbReference>
<feature type="domain" description="K Homology" evidence="4">
    <location>
        <begin position="541"/>
        <end position="612"/>
    </location>
</feature>
<dbReference type="STRING" id="3880.G7JV44"/>
<dbReference type="Gene3D" id="3.30.310.210">
    <property type="match status" value="1"/>
</dbReference>
<dbReference type="HOGENOM" id="CLU_018025_3_0_1"/>
<dbReference type="PANTHER" id="PTHR10288">
    <property type="entry name" value="KH DOMAIN CONTAINING RNA BINDING PROTEIN"/>
    <property type="match status" value="1"/>
</dbReference>
<reference evidence="7" key="3">
    <citation type="submission" date="2015-04" db="UniProtKB">
        <authorList>
            <consortium name="EnsemblPlants"/>
        </authorList>
    </citation>
    <scope>IDENTIFICATION</scope>
    <source>
        <strain evidence="7">cv. Jemalong A17</strain>
    </source>
</reference>
<protein>
    <submittedName>
        <fullName evidence="6">Putative K domain-containing protein</fullName>
    </submittedName>
    <submittedName>
        <fullName evidence="5">RNA-binding KH domain protein</fullName>
    </submittedName>
</protein>
<accession>G7JV44</accession>
<feature type="domain" description="K Homology" evidence="4">
    <location>
        <begin position="18"/>
        <end position="99"/>
    </location>
</feature>
<dbReference type="SMART" id="SM00322">
    <property type="entry name" value="KH"/>
    <property type="match status" value="5"/>
</dbReference>
<dbReference type="CDD" id="cd22459">
    <property type="entry name" value="KH-I_PEPPER_rpt1_like"/>
    <property type="match status" value="2"/>
</dbReference>
<evidence type="ECO:0000313" key="8">
    <source>
        <dbReference type="Proteomes" id="UP000002051"/>
    </source>
</evidence>
<keyword evidence="1" id="KW-0677">Repeat</keyword>
<evidence type="ECO:0000313" key="5">
    <source>
        <dbReference type="EMBL" id="AES90592.1"/>
    </source>
</evidence>
<proteinExistence type="predicted"/>
<feature type="domain" description="K Homology" evidence="4">
    <location>
        <begin position="264"/>
        <end position="340"/>
    </location>
</feature>
<feature type="domain" description="K Homology" evidence="4">
    <location>
        <begin position="110"/>
        <end position="184"/>
    </location>
</feature>
<gene>
    <name evidence="7" type="primary">11407739</name>
    <name evidence="5" type="ordered locus">MTR_4g093650</name>
    <name evidence="6" type="ORF">MtrunA17_Chr4g0049801</name>
</gene>
<evidence type="ECO:0000313" key="7">
    <source>
        <dbReference type="EnsemblPlants" id="AES90592"/>
    </source>
</evidence>
<dbReference type="GO" id="GO:0005737">
    <property type="term" value="C:cytoplasm"/>
    <property type="evidence" value="ECO:0000318"/>
    <property type="project" value="GO_Central"/>
</dbReference>
<dbReference type="GO" id="GO:0003729">
    <property type="term" value="F:mRNA binding"/>
    <property type="evidence" value="ECO:0000318"/>
    <property type="project" value="GO_Central"/>
</dbReference>
<dbReference type="Gramene" id="rna25255">
    <property type="protein sequence ID" value="RHN62658.1"/>
    <property type="gene ID" value="gene25255"/>
</dbReference>
<evidence type="ECO:0000256" key="2">
    <source>
        <dbReference type="PROSITE-ProRule" id="PRU00117"/>
    </source>
</evidence>